<dbReference type="Proteomes" id="UP001239445">
    <property type="component" value="Unassembled WGS sequence"/>
</dbReference>
<feature type="domain" description="Azaphilone pigments biosynthesis cluster protein L N-terminal" evidence="2">
    <location>
        <begin position="1"/>
        <end position="179"/>
    </location>
</feature>
<keyword evidence="4" id="KW-1185">Reference proteome</keyword>
<gene>
    <name evidence="3" type="ORF">QBC47DRAFT_378222</name>
</gene>
<evidence type="ECO:0000256" key="1">
    <source>
        <dbReference type="SAM" id="MobiDB-lite"/>
    </source>
</evidence>
<sequence length="471" mass="51293">MDPLSIVAGSFGLAGTIAKVSVIIAEFSRDARHATADLESLSKELQGLSSVLTSLATSIAGTAATNVLPTLVIQVNITLTGCHAVVEQIEEKIQKYRRDKIFSKAAWAMFGQTETNKLRTSLEYYNTALNLGIHAISLSVNQSVKQDTSVILNDTTAIRLNTEEILARVNSIRQTAAGPRVHISHSRVEQWVEEMAELSSYAESTYQGTVYAATEVDYHHDLLMHPVLEPDDNPATSELQEPVSFPGEDVPNSAVVVGPDKSDAELHRRHNAHSAFPSQNPTRNLVIGAPTARKADKMEIIAGKTHERSHQFPNTDGETFSYTDPLGHVRRNVPVHFNGFIKPDGTDGVVESLKYPMILRRRVEEAPLQTEGTRESQQSGTSSFSAHSPSLSANSSKGPSREASKLFNSIPSPQPDVEIESGKRGRHQQDPTDATSSRDKSLGQSQGLNILGAQFLLQHEEFQAAMAMSAV</sequence>
<feature type="compositionally biased region" description="Low complexity" evidence="1">
    <location>
        <begin position="382"/>
        <end position="396"/>
    </location>
</feature>
<proteinExistence type="predicted"/>
<evidence type="ECO:0000259" key="2">
    <source>
        <dbReference type="Pfam" id="PF17111"/>
    </source>
</evidence>
<feature type="compositionally biased region" description="Basic and acidic residues" evidence="1">
    <location>
        <begin position="420"/>
        <end position="441"/>
    </location>
</feature>
<evidence type="ECO:0000313" key="4">
    <source>
        <dbReference type="Proteomes" id="UP001239445"/>
    </source>
</evidence>
<protein>
    <recommendedName>
        <fullName evidence="2">Azaphilone pigments biosynthesis cluster protein L N-terminal domain-containing protein</fullName>
    </recommendedName>
</protein>
<dbReference type="AlphaFoldDB" id="A0AAJ0BEV4"/>
<comment type="caution">
    <text evidence="3">The sequence shown here is derived from an EMBL/GenBank/DDBJ whole genome shotgun (WGS) entry which is preliminary data.</text>
</comment>
<accession>A0AAJ0BEV4</accession>
<reference evidence="3" key="1">
    <citation type="submission" date="2023-06" db="EMBL/GenBank/DDBJ databases">
        <title>Genome-scale phylogeny and comparative genomics of the fungal order Sordariales.</title>
        <authorList>
            <consortium name="Lawrence Berkeley National Laboratory"/>
            <person name="Hensen N."/>
            <person name="Bonometti L."/>
            <person name="Westerberg I."/>
            <person name="Brannstrom I.O."/>
            <person name="Guillou S."/>
            <person name="Cros-Aarteil S."/>
            <person name="Calhoun S."/>
            <person name="Haridas S."/>
            <person name="Kuo A."/>
            <person name="Mondo S."/>
            <person name="Pangilinan J."/>
            <person name="Riley R."/>
            <person name="Labutti K."/>
            <person name="Andreopoulos B."/>
            <person name="Lipzen A."/>
            <person name="Chen C."/>
            <person name="Yanf M."/>
            <person name="Daum C."/>
            <person name="Ng V."/>
            <person name="Clum A."/>
            <person name="Steindorff A."/>
            <person name="Ohm R."/>
            <person name="Martin F."/>
            <person name="Silar P."/>
            <person name="Natvig D."/>
            <person name="Lalanne C."/>
            <person name="Gautier V."/>
            <person name="Ament-Velasquez S.L."/>
            <person name="Kruys A."/>
            <person name="Hutchinson M.I."/>
            <person name="Powell A.J."/>
            <person name="Barry K."/>
            <person name="Miller A.N."/>
            <person name="Grigoriev I.V."/>
            <person name="Debuchy R."/>
            <person name="Gladieux P."/>
            <person name="Thoren M.H."/>
            <person name="Johannesson H."/>
        </authorList>
    </citation>
    <scope>NUCLEOTIDE SEQUENCE</scope>
    <source>
        <strain evidence="3">PSN4</strain>
    </source>
</reference>
<feature type="region of interest" description="Disordered" evidence="1">
    <location>
        <begin position="364"/>
        <end position="443"/>
    </location>
</feature>
<feature type="region of interest" description="Disordered" evidence="1">
    <location>
        <begin position="232"/>
        <end position="253"/>
    </location>
</feature>
<organism evidence="3 4">
    <name type="scientific">Echria macrotheca</name>
    <dbReference type="NCBI Taxonomy" id="438768"/>
    <lineage>
        <taxon>Eukaryota</taxon>
        <taxon>Fungi</taxon>
        <taxon>Dikarya</taxon>
        <taxon>Ascomycota</taxon>
        <taxon>Pezizomycotina</taxon>
        <taxon>Sordariomycetes</taxon>
        <taxon>Sordariomycetidae</taxon>
        <taxon>Sordariales</taxon>
        <taxon>Schizotheciaceae</taxon>
        <taxon>Echria</taxon>
    </lineage>
</organism>
<dbReference type="Pfam" id="PF17111">
    <property type="entry name" value="PigL_N"/>
    <property type="match status" value="1"/>
</dbReference>
<evidence type="ECO:0000313" key="3">
    <source>
        <dbReference type="EMBL" id="KAK1756995.1"/>
    </source>
</evidence>
<name>A0AAJ0BEV4_9PEZI</name>
<dbReference type="EMBL" id="MU839831">
    <property type="protein sequence ID" value="KAK1756995.1"/>
    <property type="molecule type" value="Genomic_DNA"/>
</dbReference>
<dbReference type="InterPro" id="IPR031348">
    <property type="entry name" value="PigL_N"/>
</dbReference>